<dbReference type="RefSeq" id="WP_184245562.1">
    <property type="nucleotide sequence ID" value="NZ_BAAACU010000058.1"/>
</dbReference>
<gene>
    <name evidence="2" type="ORF">GGQ92_001180</name>
</gene>
<keyword evidence="3" id="KW-1185">Reference proteome</keyword>
<name>A0A841RKK2_9BACI</name>
<dbReference type="AlphaFoldDB" id="A0A841RKK2"/>
<feature type="transmembrane region" description="Helical" evidence="1">
    <location>
        <begin position="7"/>
        <end position="27"/>
    </location>
</feature>
<protein>
    <submittedName>
        <fullName evidence="2">Uncharacterized protein</fullName>
    </submittedName>
</protein>
<comment type="caution">
    <text evidence="2">The sequence shown here is derived from an EMBL/GenBank/DDBJ whole genome shotgun (WGS) entry which is preliminary data.</text>
</comment>
<evidence type="ECO:0000256" key="1">
    <source>
        <dbReference type="SAM" id="Phobius"/>
    </source>
</evidence>
<keyword evidence="1" id="KW-1133">Transmembrane helix</keyword>
<sequence length="59" mass="6122">MIKGSVGMALFTGIFVGIVVFLSEYIIPPSTSIVIKVLITGLSAVIGGLLGNKLFPNKS</sequence>
<evidence type="ECO:0000313" key="3">
    <source>
        <dbReference type="Proteomes" id="UP000572212"/>
    </source>
</evidence>
<keyword evidence="1" id="KW-0812">Transmembrane</keyword>
<proteinExistence type="predicted"/>
<accession>A0A841RKK2</accession>
<keyword evidence="1" id="KW-0472">Membrane</keyword>
<organism evidence="2 3">
    <name type="scientific">Gracilibacillus halotolerans</name>
    <dbReference type="NCBI Taxonomy" id="74386"/>
    <lineage>
        <taxon>Bacteria</taxon>
        <taxon>Bacillati</taxon>
        <taxon>Bacillota</taxon>
        <taxon>Bacilli</taxon>
        <taxon>Bacillales</taxon>
        <taxon>Bacillaceae</taxon>
        <taxon>Gracilibacillus</taxon>
    </lineage>
</organism>
<dbReference type="EMBL" id="JACHON010000003">
    <property type="protein sequence ID" value="MBB6512397.1"/>
    <property type="molecule type" value="Genomic_DNA"/>
</dbReference>
<dbReference type="Proteomes" id="UP000572212">
    <property type="component" value="Unassembled WGS sequence"/>
</dbReference>
<feature type="transmembrane region" description="Helical" evidence="1">
    <location>
        <begin position="33"/>
        <end position="55"/>
    </location>
</feature>
<reference evidence="2 3" key="1">
    <citation type="submission" date="2020-08" db="EMBL/GenBank/DDBJ databases">
        <title>Genomic Encyclopedia of Type Strains, Phase IV (KMG-IV): sequencing the most valuable type-strain genomes for metagenomic binning, comparative biology and taxonomic classification.</title>
        <authorList>
            <person name="Goeker M."/>
        </authorList>
    </citation>
    <scope>NUCLEOTIDE SEQUENCE [LARGE SCALE GENOMIC DNA]</scope>
    <source>
        <strain evidence="2 3">DSM 11805</strain>
    </source>
</reference>
<evidence type="ECO:0000313" key="2">
    <source>
        <dbReference type="EMBL" id="MBB6512397.1"/>
    </source>
</evidence>